<dbReference type="GO" id="GO:0001510">
    <property type="term" value="P:RNA methylation"/>
    <property type="evidence" value="ECO:0007669"/>
    <property type="project" value="InterPro"/>
</dbReference>
<evidence type="ECO:0000259" key="6">
    <source>
        <dbReference type="PROSITE" id="PS51686"/>
    </source>
</evidence>
<feature type="non-terminal residue" evidence="7">
    <location>
        <position position="183"/>
    </location>
</feature>
<evidence type="ECO:0000256" key="4">
    <source>
        <dbReference type="ARBA" id="ARBA00022884"/>
    </source>
</evidence>
<accession>A0A812WID1</accession>
<dbReference type="InterPro" id="IPR023267">
    <property type="entry name" value="RCMT"/>
</dbReference>
<evidence type="ECO:0000256" key="5">
    <source>
        <dbReference type="PROSITE-ProRule" id="PRU01023"/>
    </source>
</evidence>
<dbReference type="PROSITE" id="PS51686">
    <property type="entry name" value="SAM_MT_RSMB_NOP"/>
    <property type="match status" value="1"/>
</dbReference>
<dbReference type="GO" id="GO:0003723">
    <property type="term" value="F:RNA binding"/>
    <property type="evidence" value="ECO:0007669"/>
    <property type="project" value="UniProtKB-UniRule"/>
</dbReference>
<dbReference type="Gene3D" id="3.40.50.150">
    <property type="entry name" value="Vaccinia Virus protein VP39"/>
    <property type="match status" value="1"/>
</dbReference>
<feature type="active site" description="Nucleophile" evidence="5">
    <location>
        <position position="94"/>
    </location>
</feature>
<dbReference type="PRINTS" id="PR02008">
    <property type="entry name" value="RCMTFAMILY"/>
</dbReference>
<feature type="binding site" evidence="5">
    <location>
        <position position="44"/>
    </location>
    <ligand>
        <name>S-adenosyl-L-methionine</name>
        <dbReference type="ChEBI" id="CHEBI:59789"/>
    </ligand>
</feature>
<comment type="similarity">
    <text evidence="5">Belongs to the class I-like SAM-binding methyltransferase superfamily. RsmB/NOP family.</text>
</comment>
<sequence length="183" mass="20445">MQVDARLRRLEGCRVGKAADVQKEEQNSAGPLFPDGCFDKILLDPSCSAMGQRPLLRWGISAEEVRSHADYQKQFLRTAVRLLAEGGEMVYSTCTLTPEENEENVHWALSTLPVELLDARQQAFQPAERDSEVLAGLRGCGLSESQRLQVLRFDPRSWDAGFFISRFRKASAEKAKCVDPSAD</sequence>
<dbReference type="SUPFAM" id="SSF53335">
    <property type="entry name" value="S-adenosyl-L-methionine-dependent methyltransferases"/>
    <property type="match status" value="1"/>
</dbReference>
<protein>
    <submittedName>
        <fullName evidence="7">Nsun6 protein</fullName>
    </submittedName>
</protein>
<dbReference type="AlphaFoldDB" id="A0A812WID1"/>
<proteinExistence type="inferred from homology"/>
<keyword evidence="1 5" id="KW-0489">Methyltransferase</keyword>
<keyword evidence="4 5" id="KW-0694">RNA-binding</keyword>
<dbReference type="PANTHER" id="PTHR22807:SF34">
    <property type="entry name" value="TRNA (CYTOSINE(72)-C(5))-METHYLTRANSFERASE NSUN6"/>
    <property type="match status" value="1"/>
</dbReference>
<comment type="caution">
    <text evidence="7">The sequence shown here is derived from an EMBL/GenBank/DDBJ whole genome shotgun (WGS) entry which is preliminary data.</text>
</comment>
<evidence type="ECO:0000256" key="3">
    <source>
        <dbReference type="ARBA" id="ARBA00022691"/>
    </source>
</evidence>
<keyword evidence="3 5" id="KW-0949">S-adenosyl-L-methionine</keyword>
<organism evidence="7 8">
    <name type="scientific">Symbiodinium pilosum</name>
    <name type="common">Dinoflagellate</name>
    <dbReference type="NCBI Taxonomy" id="2952"/>
    <lineage>
        <taxon>Eukaryota</taxon>
        <taxon>Sar</taxon>
        <taxon>Alveolata</taxon>
        <taxon>Dinophyceae</taxon>
        <taxon>Suessiales</taxon>
        <taxon>Symbiodiniaceae</taxon>
        <taxon>Symbiodinium</taxon>
    </lineage>
</organism>
<comment type="caution">
    <text evidence="5">Lacks conserved residue(s) required for the propagation of feature annotation.</text>
</comment>
<dbReference type="Pfam" id="PF01189">
    <property type="entry name" value="Methyltr_RsmB-F"/>
    <property type="match status" value="1"/>
</dbReference>
<dbReference type="EMBL" id="CAJNIZ010044318">
    <property type="protein sequence ID" value="CAE7684884.1"/>
    <property type="molecule type" value="Genomic_DNA"/>
</dbReference>
<evidence type="ECO:0000313" key="8">
    <source>
        <dbReference type="Proteomes" id="UP000649617"/>
    </source>
</evidence>
<evidence type="ECO:0000256" key="1">
    <source>
        <dbReference type="ARBA" id="ARBA00022603"/>
    </source>
</evidence>
<dbReference type="InterPro" id="IPR049560">
    <property type="entry name" value="MeTrfase_RsmB-F_NOP2_cat"/>
</dbReference>
<reference evidence="7" key="1">
    <citation type="submission" date="2021-02" db="EMBL/GenBank/DDBJ databases">
        <authorList>
            <person name="Dougan E. K."/>
            <person name="Rhodes N."/>
            <person name="Thang M."/>
            <person name="Chan C."/>
        </authorList>
    </citation>
    <scope>NUCLEOTIDE SEQUENCE</scope>
</reference>
<keyword evidence="2 5" id="KW-0808">Transferase</keyword>
<dbReference type="OrthoDB" id="420919at2759"/>
<evidence type="ECO:0000313" key="7">
    <source>
        <dbReference type="EMBL" id="CAE7684884.1"/>
    </source>
</evidence>
<dbReference type="Proteomes" id="UP000649617">
    <property type="component" value="Unassembled WGS sequence"/>
</dbReference>
<dbReference type="InterPro" id="IPR001678">
    <property type="entry name" value="MeTrfase_RsmB-F_NOP2_dom"/>
</dbReference>
<dbReference type="PANTHER" id="PTHR22807">
    <property type="entry name" value="NOP2 YEAST -RELATED NOL1/NOP2/FMU SUN DOMAIN-CONTAINING"/>
    <property type="match status" value="1"/>
</dbReference>
<dbReference type="GO" id="GO:0008173">
    <property type="term" value="F:RNA methyltransferase activity"/>
    <property type="evidence" value="ECO:0007669"/>
    <property type="project" value="InterPro"/>
</dbReference>
<gene>
    <name evidence="7" type="primary">Nsun6</name>
    <name evidence="7" type="ORF">SPIL2461_LOCUS19137</name>
</gene>
<name>A0A812WID1_SYMPI</name>
<keyword evidence="8" id="KW-1185">Reference proteome</keyword>
<evidence type="ECO:0000256" key="2">
    <source>
        <dbReference type="ARBA" id="ARBA00022679"/>
    </source>
</evidence>
<dbReference type="InterPro" id="IPR029063">
    <property type="entry name" value="SAM-dependent_MTases_sf"/>
</dbReference>
<feature type="domain" description="SAM-dependent MTase RsmB/NOP-type" evidence="6">
    <location>
        <begin position="1"/>
        <end position="170"/>
    </location>
</feature>